<comment type="caution">
    <text evidence="2">The sequence shown here is derived from an EMBL/GenBank/DDBJ whole genome shotgun (WGS) entry which is preliminary data.</text>
</comment>
<evidence type="ECO:0000256" key="1">
    <source>
        <dbReference type="SAM" id="MobiDB-lite"/>
    </source>
</evidence>
<keyword evidence="3" id="KW-1185">Reference proteome</keyword>
<organism evidence="2 3">
    <name type="scientific">Adineta ricciae</name>
    <name type="common">Rotifer</name>
    <dbReference type="NCBI Taxonomy" id="249248"/>
    <lineage>
        <taxon>Eukaryota</taxon>
        <taxon>Metazoa</taxon>
        <taxon>Spiralia</taxon>
        <taxon>Gnathifera</taxon>
        <taxon>Rotifera</taxon>
        <taxon>Eurotatoria</taxon>
        <taxon>Bdelloidea</taxon>
        <taxon>Adinetida</taxon>
        <taxon>Adinetidae</taxon>
        <taxon>Adineta</taxon>
    </lineage>
</organism>
<sequence>TTATTEKKRPPLTPSTPIAPAKKLKGDIIEQTCASSGSSDDVMPEYLSESNQTFATIIDPVLQTSASAIHIGDLQQIALLYHKLQLIELNISLWTTYLRSGTGKLHDNEQQPLLPLQATATAGVTTTSVGPHILTWPQELKTIMLADPTMKFHANEIDHDQSLNYVMKMLRSFREQNTHYQLQLKERKQRLNNCFTIEMEQVIQSFVRTYGTRSHRLHIEGKIAIIKYDYRDRLFELSFYEQSHNRDQIMTFKNLCQRKLDYEKSKVETQLLRQCVLHQQLTNMFSSLKISPPASLNTIEDEKIRQSLTYRYEQIVQRTKSEMTTIHLRAADVKMEENAKKFQEDFKRYNQIQLTGPMQKKLTKTMDYIMQQRFKTIEEQLNLNRRSNNLDQSNINYCSPSIIQGTFQHSLSTEQLRFLNRGPTYVIPCQMHPISPSTSNSSLHDILHQQMRPLRQQLTRLFTKYLVDLSCRANFESNIQRQFIKSFSDPIPSVLGQRVVYEKELLASIRCR</sequence>
<protein>
    <submittedName>
        <fullName evidence="2">Uncharacterized protein</fullName>
    </submittedName>
</protein>
<feature type="non-terminal residue" evidence="2">
    <location>
        <position position="1"/>
    </location>
</feature>
<dbReference type="AlphaFoldDB" id="A0A816H2A7"/>
<evidence type="ECO:0000313" key="2">
    <source>
        <dbReference type="EMBL" id="CAF1680484.1"/>
    </source>
</evidence>
<accession>A0A816H2A7</accession>
<dbReference type="EMBL" id="CAJNOR010014937">
    <property type="protein sequence ID" value="CAF1680484.1"/>
    <property type="molecule type" value="Genomic_DNA"/>
</dbReference>
<gene>
    <name evidence="2" type="ORF">XAT740_LOCUS60456</name>
</gene>
<name>A0A816H2A7_ADIRI</name>
<proteinExistence type="predicted"/>
<evidence type="ECO:0000313" key="3">
    <source>
        <dbReference type="Proteomes" id="UP000663828"/>
    </source>
</evidence>
<feature type="non-terminal residue" evidence="2">
    <location>
        <position position="512"/>
    </location>
</feature>
<reference evidence="2" key="1">
    <citation type="submission" date="2021-02" db="EMBL/GenBank/DDBJ databases">
        <authorList>
            <person name="Nowell W R."/>
        </authorList>
    </citation>
    <scope>NUCLEOTIDE SEQUENCE</scope>
</reference>
<feature type="region of interest" description="Disordered" evidence="1">
    <location>
        <begin position="1"/>
        <end position="21"/>
    </location>
</feature>
<dbReference type="Proteomes" id="UP000663828">
    <property type="component" value="Unassembled WGS sequence"/>
</dbReference>